<protein>
    <submittedName>
        <fullName evidence="2">Uncharacterized protein</fullName>
    </submittedName>
</protein>
<keyword evidence="1" id="KW-0472">Membrane</keyword>
<feature type="transmembrane region" description="Helical" evidence="1">
    <location>
        <begin position="116"/>
        <end position="137"/>
    </location>
</feature>
<evidence type="ECO:0000256" key="1">
    <source>
        <dbReference type="SAM" id="Phobius"/>
    </source>
</evidence>
<keyword evidence="3" id="KW-1185">Reference proteome</keyword>
<gene>
    <name evidence="2" type="ORF">BDV29DRAFT_22947</name>
</gene>
<name>A0A5N5WRH5_9EURO</name>
<sequence>MEPKWFPSHTNLTDICHRPCLFLGLLLIALLHISSPFPSHLTSTECTGFPHYCRNRPSVLTLSHSPLMPCLGLVALHPSLSTPSPSQLLTRLLGGQKKADVYRPYQVSIVPETVSILHLLLCAFLIVLLYFFIIPCYGSSFPTPALFCYIFSLP</sequence>
<evidence type="ECO:0000313" key="2">
    <source>
        <dbReference type="EMBL" id="KAB8071126.1"/>
    </source>
</evidence>
<keyword evidence="1" id="KW-0812">Transmembrane</keyword>
<accession>A0A5N5WRH5</accession>
<organism evidence="2 3">
    <name type="scientific">Aspergillus leporis</name>
    <dbReference type="NCBI Taxonomy" id="41062"/>
    <lineage>
        <taxon>Eukaryota</taxon>
        <taxon>Fungi</taxon>
        <taxon>Dikarya</taxon>
        <taxon>Ascomycota</taxon>
        <taxon>Pezizomycotina</taxon>
        <taxon>Eurotiomycetes</taxon>
        <taxon>Eurotiomycetidae</taxon>
        <taxon>Eurotiales</taxon>
        <taxon>Aspergillaceae</taxon>
        <taxon>Aspergillus</taxon>
        <taxon>Aspergillus subgen. Circumdati</taxon>
    </lineage>
</organism>
<proteinExistence type="predicted"/>
<dbReference type="Proteomes" id="UP000326565">
    <property type="component" value="Unassembled WGS sequence"/>
</dbReference>
<dbReference type="EMBL" id="ML732281">
    <property type="protein sequence ID" value="KAB8071126.1"/>
    <property type="molecule type" value="Genomic_DNA"/>
</dbReference>
<keyword evidence="1" id="KW-1133">Transmembrane helix</keyword>
<dbReference type="AlphaFoldDB" id="A0A5N5WRH5"/>
<evidence type="ECO:0000313" key="3">
    <source>
        <dbReference type="Proteomes" id="UP000326565"/>
    </source>
</evidence>
<reference evidence="2 3" key="1">
    <citation type="submission" date="2019-04" db="EMBL/GenBank/DDBJ databases">
        <title>Friends and foes A comparative genomics study of 23 Aspergillus species from section Flavi.</title>
        <authorList>
            <consortium name="DOE Joint Genome Institute"/>
            <person name="Kjaerbolling I."/>
            <person name="Vesth T."/>
            <person name="Frisvad J.C."/>
            <person name="Nybo J.L."/>
            <person name="Theobald S."/>
            <person name="Kildgaard S."/>
            <person name="Isbrandt T."/>
            <person name="Kuo A."/>
            <person name="Sato A."/>
            <person name="Lyhne E.K."/>
            <person name="Kogle M.E."/>
            <person name="Wiebenga A."/>
            <person name="Kun R.S."/>
            <person name="Lubbers R.J."/>
            <person name="Makela M.R."/>
            <person name="Barry K."/>
            <person name="Chovatia M."/>
            <person name="Clum A."/>
            <person name="Daum C."/>
            <person name="Haridas S."/>
            <person name="He G."/>
            <person name="LaButti K."/>
            <person name="Lipzen A."/>
            <person name="Mondo S."/>
            <person name="Riley R."/>
            <person name="Salamov A."/>
            <person name="Simmons B.A."/>
            <person name="Magnuson J.K."/>
            <person name="Henrissat B."/>
            <person name="Mortensen U.H."/>
            <person name="Larsen T.O."/>
            <person name="Devries R.P."/>
            <person name="Grigoriev I.V."/>
            <person name="Machida M."/>
            <person name="Baker S.E."/>
            <person name="Andersen M.R."/>
        </authorList>
    </citation>
    <scope>NUCLEOTIDE SEQUENCE [LARGE SCALE GENOMIC DNA]</scope>
    <source>
        <strain evidence="2 3">CBS 151.66</strain>
    </source>
</reference>